<dbReference type="EMBL" id="VUNN01000014">
    <property type="protein sequence ID" value="MSU06647.1"/>
    <property type="molecule type" value="Genomic_DNA"/>
</dbReference>
<evidence type="ECO:0000313" key="1">
    <source>
        <dbReference type="EMBL" id="MSU06647.1"/>
    </source>
</evidence>
<gene>
    <name evidence="1" type="ORF">FYJ80_07640</name>
</gene>
<evidence type="ECO:0000313" key="2">
    <source>
        <dbReference type="Proteomes" id="UP000460549"/>
    </source>
</evidence>
<comment type="caution">
    <text evidence="1">The sequence shown here is derived from an EMBL/GenBank/DDBJ whole genome shotgun (WGS) entry which is preliminary data.</text>
</comment>
<organism evidence="1 2">
    <name type="scientific">Bullifex porci</name>
    <dbReference type="NCBI Taxonomy" id="2606638"/>
    <lineage>
        <taxon>Bacteria</taxon>
        <taxon>Pseudomonadati</taxon>
        <taxon>Spirochaetota</taxon>
        <taxon>Spirochaetia</taxon>
        <taxon>Spirochaetales</taxon>
        <taxon>Spirochaetaceae</taxon>
        <taxon>Bullifex</taxon>
    </lineage>
</organism>
<dbReference type="Proteomes" id="UP000460549">
    <property type="component" value="Unassembled WGS sequence"/>
</dbReference>
<name>A0A7X2PDA8_9SPIO</name>
<protein>
    <submittedName>
        <fullName evidence="1">Uncharacterized protein</fullName>
    </submittedName>
</protein>
<accession>A0A7X2PDA8</accession>
<dbReference type="AlphaFoldDB" id="A0A7X2PDA8"/>
<reference evidence="1 2" key="1">
    <citation type="submission" date="2019-08" db="EMBL/GenBank/DDBJ databases">
        <title>In-depth cultivation of the pig gut microbiome towards novel bacterial diversity and tailored functional studies.</title>
        <authorList>
            <person name="Wylensek D."/>
            <person name="Hitch T.C.A."/>
            <person name="Clavel T."/>
        </authorList>
    </citation>
    <scope>NUCLEOTIDE SEQUENCE [LARGE SCALE GENOMIC DNA]</scope>
    <source>
        <strain evidence="1 2">NM-380-WT-3C1</strain>
    </source>
</reference>
<proteinExistence type="predicted"/>
<keyword evidence="2" id="KW-1185">Reference proteome</keyword>
<dbReference type="RefSeq" id="WP_154425655.1">
    <property type="nucleotide sequence ID" value="NZ_VUNN01000014.1"/>
</dbReference>
<sequence>MAKDFEGKVQQVCDLNFNASASNEDSFSMQSFERGSEKRKFENLMMQVINGTMSVDAAATKAMMSIDEFLRYKEEFLKRFK</sequence>